<organism evidence="1 2">
    <name type="scientific">Candidatus Thermofonsia Clade 3 bacterium</name>
    <dbReference type="NCBI Taxonomy" id="2364212"/>
    <lineage>
        <taxon>Bacteria</taxon>
        <taxon>Bacillati</taxon>
        <taxon>Chloroflexota</taxon>
        <taxon>Candidatus Thermofontia</taxon>
        <taxon>Candidatus Thermofonsia Clade 3</taxon>
    </lineage>
</organism>
<name>A0A2M8QBY8_9CHLR</name>
<proteinExistence type="predicted"/>
<accession>A0A2M8QBY8</accession>
<evidence type="ECO:0000313" key="1">
    <source>
        <dbReference type="EMBL" id="PJF47309.1"/>
    </source>
</evidence>
<sequence length="263" mass="27847">MIGEDAVVCVDLPPDPSEARAWRAQVAELSDKPIRAVVFTASDRMSAESLAAVGAPTAVVHDAALAPSVVQAEPAPAQPFESPPSVARGCNDAPQLTFSDSISIVLGMKHVTFVDVTFQGGYSPDACFVTVRDSGIVFAGDHVAVGQPPHLAQANLERWLAVLAALKKTRTITTLVPGRGPAGEPAEAVDATLDYIKAATVRVRALARARRSRSEVGALVPDLMMLYAPKIARSKASPAYDVLAHEMRAGLERLYDELQTKGE</sequence>
<dbReference type="InterPro" id="IPR036866">
    <property type="entry name" value="RibonucZ/Hydroxyglut_hydro"/>
</dbReference>
<dbReference type="Gene3D" id="3.60.15.10">
    <property type="entry name" value="Ribonuclease Z/Hydroxyacylglutathione hydrolase-like"/>
    <property type="match status" value="1"/>
</dbReference>
<gene>
    <name evidence="1" type="ORF">CUN48_09265</name>
</gene>
<dbReference type="SUPFAM" id="SSF56281">
    <property type="entry name" value="Metallo-hydrolase/oxidoreductase"/>
    <property type="match status" value="1"/>
</dbReference>
<evidence type="ECO:0008006" key="3">
    <source>
        <dbReference type="Google" id="ProtNLM"/>
    </source>
</evidence>
<dbReference type="EMBL" id="PGTN01000055">
    <property type="protein sequence ID" value="PJF47309.1"/>
    <property type="molecule type" value="Genomic_DNA"/>
</dbReference>
<protein>
    <recommendedName>
        <fullName evidence="3">Metallo-beta-lactamase domain-containing protein</fullName>
    </recommendedName>
</protein>
<comment type="caution">
    <text evidence="1">The sequence shown here is derived from an EMBL/GenBank/DDBJ whole genome shotgun (WGS) entry which is preliminary data.</text>
</comment>
<dbReference type="Proteomes" id="UP000230790">
    <property type="component" value="Unassembled WGS sequence"/>
</dbReference>
<evidence type="ECO:0000313" key="2">
    <source>
        <dbReference type="Proteomes" id="UP000230790"/>
    </source>
</evidence>
<reference evidence="1 2" key="1">
    <citation type="submission" date="2017-11" db="EMBL/GenBank/DDBJ databases">
        <title>Evolution of Phototrophy in the Chloroflexi Phylum Driven by Horizontal Gene Transfer.</title>
        <authorList>
            <person name="Ward L.M."/>
            <person name="Hemp J."/>
            <person name="Shih P.M."/>
            <person name="Mcglynn S.E."/>
            <person name="Fischer W."/>
        </authorList>
    </citation>
    <scope>NUCLEOTIDE SEQUENCE [LARGE SCALE GENOMIC DNA]</scope>
    <source>
        <strain evidence="1">JP3_7</strain>
    </source>
</reference>
<dbReference type="AlphaFoldDB" id="A0A2M8QBY8"/>